<proteinExistence type="predicted"/>
<evidence type="ECO:0000313" key="2">
    <source>
        <dbReference type="Proteomes" id="UP000295621"/>
    </source>
</evidence>
<evidence type="ECO:0000313" key="1">
    <source>
        <dbReference type="EMBL" id="TDC57023.1"/>
    </source>
</evidence>
<accession>A0A4R4S784</accession>
<gene>
    <name evidence="1" type="ORF">E1212_00775</name>
</gene>
<name>A0A4R4S784_9ACTN</name>
<keyword evidence="2" id="KW-1185">Reference proteome</keyword>
<dbReference type="EMBL" id="SMKL01000001">
    <property type="protein sequence ID" value="TDC57023.1"/>
    <property type="molecule type" value="Genomic_DNA"/>
</dbReference>
<dbReference type="OrthoDB" id="7942934at2"/>
<evidence type="ECO:0008006" key="3">
    <source>
        <dbReference type="Google" id="ProtNLM"/>
    </source>
</evidence>
<sequence length="302" mass="31594">MTEHGQRAALGRVLRRVGGDGVLDALTALPGADLTTLQLELARRRAAALSPADVLAQYRRDRFTAPAPVPFRALRRVEDALLEAVAAQPEPADVVALAPLAPLGTHSVLATVDQNKVVTTARGTDVAADPTNALALEAAVRRRGAAPRDVVRLAAVQRVVRAQFVDVSGMFAHFTLFAQVTAGRDGGGRGFERAALAGQLAVLTRALAELGADGVELRLTVLDPAFQPVAEAIEGAVDDPGRATGRGYYEGLCFKVMARFGGGEPQEVGDGGFVGWARDLLSNGKERLLISGLGVDRLAALA</sequence>
<organism evidence="1 2">
    <name type="scientific">Jiangella ureilytica</name>
    <dbReference type="NCBI Taxonomy" id="2530374"/>
    <lineage>
        <taxon>Bacteria</taxon>
        <taxon>Bacillati</taxon>
        <taxon>Actinomycetota</taxon>
        <taxon>Actinomycetes</taxon>
        <taxon>Jiangellales</taxon>
        <taxon>Jiangellaceae</taxon>
        <taxon>Jiangella</taxon>
    </lineage>
</organism>
<comment type="caution">
    <text evidence="1">The sequence shown here is derived from an EMBL/GenBank/DDBJ whole genome shotgun (WGS) entry which is preliminary data.</text>
</comment>
<dbReference type="RefSeq" id="WP_131977622.1">
    <property type="nucleotide sequence ID" value="NZ_SMKL01000001.1"/>
</dbReference>
<protein>
    <recommendedName>
        <fullName evidence="3">ATP phosphoribosyltransferase regulatory subunit</fullName>
    </recommendedName>
</protein>
<dbReference type="Proteomes" id="UP000295621">
    <property type="component" value="Unassembled WGS sequence"/>
</dbReference>
<reference evidence="1 2" key="1">
    <citation type="submission" date="2019-02" db="EMBL/GenBank/DDBJ databases">
        <title>Draft genome sequences of novel Actinobacteria.</title>
        <authorList>
            <person name="Sahin N."/>
            <person name="Ay H."/>
            <person name="Saygin H."/>
        </authorList>
    </citation>
    <scope>NUCLEOTIDE SEQUENCE [LARGE SCALE GENOMIC DNA]</scope>
    <source>
        <strain evidence="1 2">KC603</strain>
    </source>
</reference>
<dbReference type="AlphaFoldDB" id="A0A4R4S784"/>